<dbReference type="EMBL" id="CAJVPY010005900">
    <property type="protein sequence ID" value="CAG8652493.1"/>
    <property type="molecule type" value="Genomic_DNA"/>
</dbReference>
<gene>
    <name evidence="2" type="ORF">DERYTH_LOCUS10257</name>
</gene>
<evidence type="ECO:0000313" key="3">
    <source>
        <dbReference type="Proteomes" id="UP000789405"/>
    </source>
</evidence>
<feature type="region of interest" description="Disordered" evidence="1">
    <location>
        <begin position="1"/>
        <end position="48"/>
    </location>
</feature>
<name>A0A9N9DT63_9GLOM</name>
<comment type="caution">
    <text evidence="2">The sequence shown here is derived from an EMBL/GenBank/DDBJ whole genome shotgun (WGS) entry which is preliminary data.</text>
</comment>
<feature type="non-terminal residue" evidence="2">
    <location>
        <position position="48"/>
    </location>
</feature>
<evidence type="ECO:0000313" key="2">
    <source>
        <dbReference type="EMBL" id="CAG8652493.1"/>
    </source>
</evidence>
<sequence>MHKHEASELEKSEPVKIEKAQASELEKSEPVKIEEKSEELVKIETPKL</sequence>
<evidence type="ECO:0000256" key="1">
    <source>
        <dbReference type="SAM" id="MobiDB-lite"/>
    </source>
</evidence>
<protein>
    <submittedName>
        <fullName evidence="2">1543_t:CDS:1</fullName>
    </submittedName>
</protein>
<dbReference type="Proteomes" id="UP000789405">
    <property type="component" value="Unassembled WGS sequence"/>
</dbReference>
<reference evidence="2" key="1">
    <citation type="submission" date="2021-06" db="EMBL/GenBank/DDBJ databases">
        <authorList>
            <person name="Kallberg Y."/>
            <person name="Tangrot J."/>
            <person name="Rosling A."/>
        </authorList>
    </citation>
    <scope>NUCLEOTIDE SEQUENCE</scope>
    <source>
        <strain evidence="2">MA453B</strain>
    </source>
</reference>
<accession>A0A9N9DT63</accession>
<organism evidence="2 3">
    <name type="scientific">Dentiscutata erythropus</name>
    <dbReference type="NCBI Taxonomy" id="1348616"/>
    <lineage>
        <taxon>Eukaryota</taxon>
        <taxon>Fungi</taxon>
        <taxon>Fungi incertae sedis</taxon>
        <taxon>Mucoromycota</taxon>
        <taxon>Glomeromycotina</taxon>
        <taxon>Glomeromycetes</taxon>
        <taxon>Diversisporales</taxon>
        <taxon>Gigasporaceae</taxon>
        <taxon>Dentiscutata</taxon>
    </lineage>
</organism>
<keyword evidence="3" id="KW-1185">Reference proteome</keyword>
<dbReference type="AlphaFoldDB" id="A0A9N9DT63"/>
<proteinExistence type="predicted"/>